<protein>
    <submittedName>
        <fullName evidence="1">Uncharacterized protein</fullName>
    </submittedName>
</protein>
<proteinExistence type="predicted"/>
<name>A0AC59ZSG7_RANTA</name>
<accession>A0AC59ZSG7</accession>
<reference evidence="1" key="2">
    <citation type="submission" date="2025-03" db="EMBL/GenBank/DDBJ databases">
        <authorList>
            <consortium name="ELIXIR-Norway"/>
            <consortium name="Elixir Norway"/>
        </authorList>
    </citation>
    <scope>NUCLEOTIDE SEQUENCE</scope>
</reference>
<evidence type="ECO:0000313" key="1">
    <source>
        <dbReference type="EMBL" id="CAN0492676.1"/>
    </source>
</evidence>
<sequence length="116" mass="12334">MAGTGDLEGPTWWQHSVSLLLSPEPAAFPQFAPYNHDREVTAEEESAWRPAAFPLPGQAGGIFPRCEGPSLGTALLRPTSGCPGVLAHPSIGSFLERAQPQPYLLPRARLPGLPPA</sequence>
<gene>
    <name evidence="1" type="ORF">MRATA1EN22A_LOCUS21754</name>
</gene>
<evidence type="ECO:0000313" key="2">
    <source>
        <dbReference type="Proteomes" id="UP001162501"/>
    </source>
</evidence>
<reference evidence="1" key="1">
    <citation type="submission" date="2023-05" db="EMBL/GenBank/DDBJ databases">
        <authorList>
            <consortium name="ELIXIR-Norway"/>
        </authorList>
    </citation>
    <scope>NUCLEOTIDE SEQUENCE</scope>
</reference>
<dbReference type="Proteomes" id="UP001162501">
    <property type="component" value="Chromosome 33"/>
</dbReference>
<organism evidence="1 2">
    <name type="scientific">Rangifer tarandus platyrhynchus</name>
    <name type="common">Svalbard reindeer</name>
    <dbReference type="NCBI Taxonomy" id="3082113"/>
    <lineage>
        <taxon>Eukaryota</taxon>
        <taxon>Metazoa</taxon>
        <taxon>Chordata</taxon>
        <taxon>Craniata</taxon>
        <taxon>Vertebrata</taxon>
        <taxon>Euteleostomi</taxon>
        <taxon>Mammalia</taxon>
        <taxon>Eutheria</taxon>
        <taxon>Laurasiatheria</taxon>
        <taxon>Artiodactyla</taxon>
        <taxon>Ruminantia</taxon>
        <taxon>Pecora</taxon>
        <taxon>Cervidae</taxon>
        <taxon>Odocoileinae</taxon>
        <taxon>Rangifer</taxon>
    </lineage>
</organism>
<dbReference type="EMBL" id="OX596117">
    <property type="protein sequence ID" value="CAN0492676.1"/>
    <property type="molecule type" value="Genomic_DNA"/>
</dbReference>